<reference evidence="1 2" key="1">
    <citation type="submission" date="2019-05" db="EMBL/GenBank/DDBJ databases">
        <title>Streptomyces marianii sp. nov., a novel marine actinomycete from southern coast of India.</title>
        <authorList>
            <person name="Iniyan A.M."/>
            <person name="Wink J."/>
            <person name="Ramprasad E."/>
            <person name="Ramana C.V."/>
            <person name="Bunk B."/>
            <person name="Sproer C."/>
            <person name="Joseph F.-J.R.S."/>
            <person name="Vincent S.G.P."/>
        </authorList>
    </citation>
    <scope>NUCLEOTIDE SEQUENCE [LARGE SCALE GENOMIC DNA]</scope>
    <source>
        <strain evidence="1 2">ICN19</strain>
    </source>
</reference>
<organism evidence="1 2">
    <name type="scientific">Streptomyces marianii</name>
    <dbReference type="NCBI Taxonomy" id="1817406"/>
    <lineage>
        <taxon>Bacteria</taxon>
        <taxon>Bacillati</taxon>
        <taxon>Actinomycetota</taxon>
        <taxon>Actinomycetes</taxon>
        <taxon>Kitasatosporales</taxon>
        <taxon>Streptomycetaceae</taxon>
        <taxon>Streptomyces</taxon>
    </lineage>
</organism>
<comment type="caution">
    <text evidence="1">The sequence shown here is derived from an EMBL/GenBank/DDBJ whole genome shotgun (WGS) entry which is preliminary data.</text>
</comment>
<dbReference type="RefSeq" id="WP_138057163.1">
    <property type="nucleotide sequence ID" value="NZ_VAWE01000001.1"/>
</dbReference>
<protein>
    <submittedName>
        <fullName evidence="1">Uncharacterized protein</fullName>
    </submittedName>
</protein>
<evidence type="ECO:0000313" key="2">
    <source>
        <dbReference type="Proteomes" id="UP000305921"/>
    </source>
</evidence>
<dbReference type="Proteomes" id="UP000305921">
    <property type="component" value="Unassembled WGS sequence"/>
</dbReference>
<dbReference type="EMBL" id="VAWE01000001">
    <property type="protein sequence ID" value="TLQ47888.1"/>
    <property type="molecule type" value="Genomic_DNA"/>
</dbReference>
<dbReference type="AlphaFoldDB" id="A0A5R9ED29"/>
<dbReference type="OrthoDB" id="4325555at2"/>
<proteinExistence type="predicted"/>
<accession>A0A5R9ED29</accession>
<keyword evidence="2" id="KW-1185">Reference proteome</keyword>
<gene>
    <name evidence="1" type="ORF">FEF34_37730</name>
</gene>
<evidence type="ECO:0000313" key="1">
    <source>
        <dbReference type="EMBL" id="TLQ47888.1"/>
    </source>
</evidence>
<sequence length="124" mass="13929">MTAPEEERRVQEAVRRHARTRAFTEAEDVASFVLSEARARVEAAETQLGMELCACLQPFQDRYDQAVRDGEADQLAGLCPGKHGRWGRICVLPDGHETSMEEPHWGRNSEGQPIAWVGSAHDDW</sequence>
<name>A0A5R9ED29_9ACTN</name>